<dbReference type="EMBL" id="KN832988">
    <property type="protein sequence ID" value="KIM84379.1"/>
    <property type="molecule type" value="Genomic_DNA"/>
</dbReference>
<evidence type="ECO:0000256" key="1">
    <source>
        <dbReference type="SAM" id="MobiDB-lite"/>
    </source>
</evidence>
<dbReference type="Proteomes" id="UP000054166">
    <property type="component" value="Unassembled WGS sequence"/>
</dbReference>
<keyword evidence="3" id="KW-1185">Reference proteome</keyword>
<evidence type="ECO:0000313" key="3">
    <source>
        <dbReference type="Proteomes" id="UP000054166"/>
    </source>
</evidence>
<dbReference type="AlphaFoldDB" id="A0A0C3FXU5"/>
<evidence type="ECO:0000313" key="2">
    <source>
        <dbReference type="EMBL" id="KIM84379.1"/>
    </source>
</evidence>
<dbReference type="HOGENOM" id="CLU_2967370_0_0_1"/>
<sequence length="59" mass="6546">MSLGLADRDPEDKKVLVFPAHSRHTRKQPNHSERKLSCAGSCETVPSYSNEAVHTARSL</sequence>
<feature type="region of interest" description="Disordered" evidence="1">
    <location>
        <begin position="1"/>
        <end position="42"/>
    </location>
</feature>
<feature type="compositionally biased region" description="Basic and acidic residues" evidence="1">
    <location>
        <begin position="1"/>
        <end position="15"/>
    </location>
</feature>
<organism evidence="2 3">
    <name type="scientific">Piloderma croceum (strain F 1598)</name>
    <dbReference type="NCBI Taxonomy" id="765440"/>
    <lineage>
        <taxon>Eukaryota</taxon>
        <taxon>Fungi</taxon>
        <taxon>Dikarya</taxon>
        <taxon>Basidiomycota</taxon>
        <taxon>Agaricomycotina</taxon>
        <taxon>Agaricomycetes</taxon>
        <taxon>Agaricomycetidae</taxon>
        <taxon>Atheliales</taxon>
        <taxon>Atheliaceae</taxon>
        <taxon>Piloderma</taxon>
    </lineage>
</organism>
<dbReference type="InParanoid" id="A0A0C3FXU5"/>
<feature type="non-terminal residue" evidence="2">
    <location>
        <position position="59"/>
    </location>
</feature>
<gene>
    <name evidence="2" type="ORF">PILCRDRAFT_818739</name>
</gene>
<reference evidence="2 3" key="1">
    <citation type="submission" date="2014-04" db="EMBL/GenBank/DDBJ databases">
        <authorList>
            <consortium name="DOE Joint Genome Institute"/>
            <person name="Kuo A."/>
            <person name="Tarkka M."/>
            <person name="Buscot F."/>
            <person name="Kohler A."/>
            <person name="Nagy L.G."/>
            <person name="Floudas D."/>
            <person name="Copeland A."/>
            <person name="Barry K.W."/>
            <person name="Cichocki N."/>
            <person name="Veneault-Fourrey C."/>
            <person name="LaButti K."/>
            <person name="Lindquist E.A."/>
            <person name="Lipzen A."/>
            <person name="Lundell T."/>
            <person name="Morin E."/>
            <person name="Murat C."/>
            <person name="Sun H."/>
            <person name="Tunlid A."/>
            <person name="Henrissat B."/>
            <person name="Grigoriev I.V."/>
            <person name="Hibbett D.S."/>
            <person name="Martin F."/>
            <person name="Nordberg H.P."/>
            <person name="Cantor M.N."/>
            <person name="Hua S.X."/>
        </authorList>
    </citation>
    <scope>NUCLEOTIDE SEQUENCE [LARGE SCALE GENOMIC DNA]</scope>
    <source>
        <strain evidence="2 3">F 1598</strain>
    </source>
</reference>
<name>A0A0C3FXU5_PILCF</name>
<protein>
    <submittedName>
        <fullName evidence="2">Uncharacterized protein</fullName>
    </submittedName>
</protein>
<accession>A0A0C3FXU5</accession>
<reference evidence="3" key="2">
    <citation type="submission" date="2015-01" db="EMBL/GenBank/DDBJ databases">
        <title>Evolutionary Origins and Diversification of the Mycorrhizal Mutualists.</title>
        <authorList>
            <consortium name="DOE Joint Genome Institute"/>
            <consortium name="Mycorrhizal Genomics Consortium"/>
            <person name="Kohler A."/>
            <person name="Kuo A."/>
            <person name="Nagy L.G."/>
            <person name="Floudas D."/>
            <person name="Copeland A."/>
            <person name="Barry K.W."/>
            <person name="Cichocki N."/>
            <person name="Veneault-Fourrey C."/>
            <person name="LaButti K."/>
            <person name="Lindquist E.A."/>
            <person name="Lipzen A."/>
            <person name="Lundell T."/>
            <person name="Morin E."/>
            <person name="Murat C."/>
            <person name="Riley R."/>
            <person name="Ohm R."/>
            <person name="Sun H."/>
            <person name="Tunlid A."/>
            <person name="Henrissat B."/>
            <person name="Grigoriev I.V."/>
            <person name="Hibbett D.S."/>
            <person name="Martin F."/>
        </authorList>
    </citation>
    <scope>NUCLEOTIDE SEQUENCE [LARGE SCALE GENOMIC DNA]</scope>
    <source>
        <strain evidence="3">F 1598</strain>
    </source>
</reference>
<proteinExistence type="predicted"/>